<feature type="compositionally biased region" description="Pro residues" evidence="1">
    <location>
        <begin position="82"/>
        <end position="98"/>
    </location>
</feature>
<evidence type="ECO:0000256" key="2">
    <source>
        <dbReference type="SAM" id="Phobius"/>
    </source>
</evidence>
<dbReference type="Proteomes" id="UP000734218">
    <property type="component" value="Unassembled WGS sequence"/>
</dbReference>
<dbReference type="RefSeq" id="WP_209023158.1">
    <property type="nucleotide sequence ID" value="NZ_JAATJE010000001.1"/>
</dbReference>
<keyword evidence="2" id="KW-0472">Membrane</keyword>
<keyword evidence="2" id="KW-0812">Transmembrane</keyword>
<keyword evidence="2" id="KW-1133">Transmembrane helix</keyword>
<feature type="region of interest" description="Disordered" evidence="1">
    <location>
        <begin position="70"/>
        <end position="98"/>
    </location>
</feature>
<evidence type="ECO:0000313" key="3">
    <source>
        <dbReference type="EMBL" id="NJC32638.1"/>
    </source>
</evidence>
<evidence type="ECO:0000256" key="1">
    <source>
        <dbReference type="SAM" id="MobiDB-lite"/>
    </source>
</evidence>
<comment type="caution">
    <text evidence="3">The sequence shown here is derived from an EMBL/GenBank/DDBJ whole genome shotgun (WGS) entry which is preliminary data.</text>
</comment>
<feature type="transmembrane region" description="Helical" evidence="2">
    <location>
        <begin position="12"/>
        <end position="33"/>
    </location>
</feature>
<protein>
    <submittedName>
        <fullName evidence="3">Uncharacterized protein YggE</fullName>
    </submittedName>
</protein>
<reference evidence="3 4" key="1">
    <citation type="submission" date="2020-03" db="EMBL/GenBank/DDBJ databases">
        <title>Genomic Encyclopedia of Type Strains, Phase IV (KMG-IV): sequencing the most valuable type-strain genomes for metagenomic binning, comparative biology and taxonomic classification.</title>
        <authorList>
            <person name="Goeker M."/>
        </authorList>
    </citation>
    <scope>NUCLEOTIDE SEQUENCE [LARGE SCALE GENOMIC DNA]</scope>
    <source>
        <strain evidence="3 4">DSM 27651</strain>
    </source>
</reference>
<sequence>MASGNSERGQRVRVGLTGLAAVLVIVAAVAAIFESATDDPATVAVAENGMGNDASSADEPLAQIGVVPSSETANQALDLVPETPPEPIDPVPPPATAN</sequence>
<accession>A0ABX0XH34</accession>
<keyword evidence="4" id="KW-1185">Reference proteome</keyword>
<evidence type="ECO:0000313" key="4">
    <source>
        <dbReference type="Proteomes" id="UP000734218"/>
    </source>
</evidence>
<gene>
    <name evidence="3" type="ORF">GGR88_000112</name>
</gene>
<organism evidence="3 4">
    <name type="scientific">Sphingomonas jejuensis</name>
    <dbReference type="NCBI Taxonomy" id="904715"/>
    <lineage>
        <taxon>Bacteria</taxon>
        <taxon>Pseudomonadati</taxon>
        <taxon>Pseudomonadota</taxon>
        <taxon>Alphaproteobacteria</taxon>
        <taxon>Sphingomonadales</taxon>
        <taxon>Sphingomonadaceae</taxon>
        <taxon>Sphingomonas</taxon>
    </lineage>
</organism>
<proteinExistence type="predicted"/>
<name>A0ABX0XH34_9SPHN</name>
<dbReference type="EMBL" id="JAATJE010000001">
    <property type="protein sequence ID" value="NJC32638.1"/>
    <property type="molecule type" value="Genomic_DNA"/>
</dbReference>